<evidence type="ECO:0000256" key="1">
    <source>
        <dbReference type="ARBA" id="ARBA00022490"/>
    </source>
</evidence>
<evidence type="ECO:0000256" key="2">
    <source>
        <dbReference type="ARBA" id="ARBA00022552"/>
    </source>
</evidence>
<gene>
    <name evidence="6 7" type="primary">rsmG</name>
    <name evidence="7" type="ORF">OCH7691_00502</name>
</gene>
<keyword evidence="1 6" id="KW-0963">Cytoplasm</keyword>
<feature type="binding site" evidence="6">
    <location>
        <position position="56"/>
    </location>
    <ligand>
        <name>S-adenosyl-L-methionine</name>
        <dbReference type="ChEBI" id="CHEBI:59789"/>
    </ligand>
</feature>
<dbReference type="AlphaFoldDB" id="A0A1Y5RLR7"/>
<evidence type="ECO:0000313" key="8">
    <source>
        <dbReference type="Proteomes" id="UP000193200"/>
    </source>
</evidence>
<keyword evidence="8" id="KW-1185">Reference proteome</keyword>
<feature type="binding site" evidence="6">
    <location>
        <position position="119"/>
    </location>
    <ligand>
        <name>S-adenosyl-L-methionine</name>
        <dbReference type="ChEBI" id="CHEBI:59789"/>
    </ligand>
</feature>
<dbReference type="PANTHER" id="PTHR31760:SF0">
    <property type="entry name" value="S-ADENOSYL-L-METHIONINE-DEPENDENT METHYLTRANSFERASES SUPERFAMILY PROTEIN"/>
    <property type="match status" value="1"/>
</dbReference>
<dbReference type="Pfam" id="PF02527">
    <property type="entry name" value="GidB"/>
    <property type="match status" value="1"/>
</dbReference>
<dbReference type="PIRSF" id="PIRSF003078">
    <property type="entry name" value="GidB"/>
    <property type="match status" value="1"/>
</dbReference>
<feature type="binding site" evidence="6">
    <location>
        <position position="61"/>
    </location>
    <ligand>
        <name>S-adenosyl-L-methionine</name>
        <dbReference type="ChEBI" id="CHEBI:59789"/>
    </ligand>
</feature>
<comment type="function">
    <text evidence="6">Specifically methylates the N7 position of guanine in position 527 of 16S rRNA.</text>
</comment>
<keyword evidence="4 6" id="KW-0808">Transferase</keyword>
<evidence type="ECO:0000256" key="4">
    <source>
        <dbReference type="ARBA" id="ARBA00022679"/>
    </source>
</evidence>
<evidence type="ECO:0000313" key="7">
    <source>
        <dbReference type="EMBL" id="SLN20489.1"/>
    </source>
</evidence>
<name>A0A1Y5RLR7_9PROT</name>
<keyword evidence="3 6" id="KW-0489">Methyltransferase</keyword>
<dbReference type="Gene3D" id="3.40.50.150">
    <property type="entry name" value="Vaccinia Virus protein VP39"/>
    <property type="match status" value="1"/>
</dbReference>
<organism evidence="7 8">
    <name type="scientific">Oceanibacterium hippocampi</name>
    <dbReference type="NCBI Taxonomy" id="745714"/>
    <lineage>
        <taxon>Bacteria</taxon>
        <taxon>Pseudomonadati</taxon>
        <taxon>Pseudomonadota</taxon>
        <taxon>Alphaproteobacteria</taxon>
        <taxon>Sneathiellales</taxon>
        <taxon>Sneathiellaceae</taxon>
        <taxon>Oceanibacterium</taxon>
    </lineage>
</organism>
<dbReference type="FunCoup" id="A0A1Y5RLR7">
    <property type="interactions" value="511"/>
</dbReference>
<comment type="similarity">
    <text evidence="6">Belongs to the methyltransferase superfamily. RNA methyltransferase RsmG family.</text>
</comment>
<dbReference type="EC" id="2.1.1.170" evidence="6"/>
<dbReference type="InParanoid" id="A0A1Y5RLR7"/>
<evidence type="ECO:0000256" key="3">
    <source>
        <dbReference type="ARBA" id="ARBA00022603"/>
    </source>
</evidence>
<comment type="catalytic activity">
    <reaction evidence="6">
        <text>guanosine(527) in 16S rRNA + S-adenosyl-L-methionine = N(7)-methylguanosine(527) in 16S rRNA + S-adenosyl-L-homocysteine</text>
        <dbReference type="Rhea" id="RHEA:42732"/>
        <dbReference type="Rhea" id="RHEA-COMP:10209"/>
        <dbReference type="Rhea" id="RHEA-COMP:10210"/>
        <dbReference type="ChEBI" id="CHEBI:57856"/>
        <dbReference type="ChEBI" id="CHEBI:59789"/>
        <dbReference type="ChEBI" id="CHEBI:74269"/>
        <dbReference type="ChEBI" id="CHEBI:74480"/>
        <dbReference type="EC" id="2.1.1.170"/>
    </reaction>
</comment>
<sequence>MERLERYEILLRQWQGAINLVGKRTLEDVWRRHFLDSAQLLSHVPEMSAGPWVDLGSGAGFPGLVMAILGASDVHLVESDLRKCIFLRQVARETETVVTVHNCRIEEVPVTGAAVISARALAPVARLLELAEPLAREDTIFLFPKGQDVDAELTEAAKYWNITPDRLPSQTATDGVILRWKGLRRHDNVAFDRRDP</sequence>
<keyword evidence="2 6" id="KW-0698">rRNA processing</keyword>
<comment type="caution">
    <text evidence="6">Lacks conserved residue(s) required for the propagation of feature annotation.</text>
</comment>
<dbReference type="HAMAP" id="MF_00074">
    <property type="entry name" value="16SrRNA_methyltr_G"/>
    <property type="match status" value="1"/>
</dbReference>
<keyword evidence="5 6" id="KW-0949">S-adenosyl-L-methionine</keyword>
<dbReference type="GO" id="GO:0070043">
    <property type="term" value="F:rRNA (guanine-N7-)-methyltransferase activity"/>
    <property type="evidence" value="ECO:0007669"/>
    <property type="project" value="UniProtKB-UniRule"/>
</dbReference>
<protein>
    <recommendedName>
        <fullName evidence="6">Ribosomal RNA small subunit methyltransferase G</fullName>
        <ecNumber evidence="6">2.1.1.170</ecNumber>
    </recommendedName>
    <alternativeName>
        <fullName evidence="6">16S rRNA 7-methylguanosine methyltransferase</fullName>
        <shortName evidence="6">16S rRNA m7G methyltransferase</shortName>
    </alternativeName>
</protein>
<dbReference type="Proteomes" id="UP000193200">
    <property type="component" value="Unassembled WGS sequence"/>
</dbReference>
<dbReference type="InterPro" id="IPR003682">
    <property type="entry name" value="rRNA_ssu_MeTfrase_G"/>
</dbReference>
<dbReference type="GO" id="GO:0005829">
    <property type="term" value="C:cytosol"/>
    <property type="evidence" value="ECO:0007669"/>
    <property type="project" value="TreeGrafter"/>
</dbReference>
<dbReference type="InterPro" id="IPR029063">
    <property type="entry name" value="SAM-dependent_MTases_sf"/>
</dbReference>
<dbReference type="NCBIfam" id="TIGR00138">
    <property type="entry name" value="rsmG_gidB"/>
    <property type="match status" value="1"/>
</dbReference>
<comment type="subcellular location">
    <subcellularLocation>
        <location evidence="6">Cytoplasm</location>
    </subcellularLocation>
</comment>
<dbReference type="EMBL" id="FWFR01000001">
    <property type="protein sequence ID" value="SLN20489.1"/>
    <property type="molecule type" value="Genomic_DNA"/>
</dbReference>
<evidence type="ECO:0000256" key="5">
    <source>
        <dbReference type="ARBA" id="ARBA00022691"/>
    </source>
</evidence>
<reference evidence="7 8" key="1">
    <citation type="submission" date="2017-03" db="EMBL/GenBank/DDBJ databases">
        <authorList>
            <person name="Afonso C.L."/>
            <person name="Miller P.J."/>
            <person name="Scott M.A."/>
            <person name="Spackman E."/>
            <person name="Goraichik I."/>
            <person name="Dimitrov K.M."/>
            <person name="Suarez D.L."/>
            <person name="Swayne D.E."/>
        </authorList>
    </citation>
    <scope>NUCLEOTIDE SEQUENCE [LARGE SCALE GENOMIC DNA]</scope>
    <source>
        <strain evidence="7 8">CECT 7691</strain>
    </source>
</reference>
<dbReference type="PANTHER" id="PTHR31760">
    <property type="entry name" value="S-ADENOSYL-L-METHIONINE-DEPENDENT METHYLTRANSFERASES SUPERFAMILY PROTEIN"/>
    <property type="match status" value="1"/>
</dbReference>
<evidence type="ECO:0000256" key="6">
    <source>
        <dbReference type="HAMAP-Rule" id="MF_00074"/>
    </source>
</evidence>
<feature type="binding site" evidence="6">
    <location>
        <begin position="105"/>
        <end position="106"/>
    </location>
    <ligand>
        <name>S-adenosyl-L-methionine</name>
        <dbReference type="ChEBI" id="CHEBI:59789"/>
    </ligand>
</feature>
<proteinExistence type="inferred from homology"/>
<dbReference type="SUPFAM" id="SSF53335">
    <property type="entry name" value="S-adenosyl-L-methionine-dependent methyltransferases"/>
    <property type="match status" value="1"/>
</dbReference>
<accession>A0A1Y5RLR7</accession>